<reference evidence="2" key="1">
    <citation type="submission" date="2021-04" db="EMBL/GenBank/DDBJ databases">
        <title>Draft genome sequence data of methanotrophic Methylovulum sp. strain S1L and Methylomonas sp. strain S2AM isolated from boreal lake water columns.</title>
        <authorList>
            <person name="Rissanen A.J."/>
            <person name="Mangayil R."/>
            <person name="Svenning M.M."/>
            <person name="Khanongnuch R."/>
        </authorList>
    </citation>
    <scope>NUCLEOTIDE SEQUENCE</scope>
    <source>
        <strain evidence="2">S2AM</strain>
    </source>
</reference>
<feature type="domain" description="Smr" evidence="1">
    <location>
        <begin position="95"/>
        <end position="176"/>
    </location>
</feature>
<name>A0A975MLP8_9GAMM</name>
<proteinExistence type="predicted"/>
<dbReference type="PROSITE" id="PS50828">
    <property type="entry name" value="SMR"/>
    <property type="match status" value="1"/>
</dbReference>
<dbReference type="SUPFAM" id="SSF160443">
    <property type="entry name" value="SMR domain-like"/>
    <property type="match status" value="1"/>
</dbReference>
<dbReference type="InterPro" id="IPR036063">
    <property type="entry name" value="Smr_dom_sf"/>
</dbReference>
<sequence length="188" mass="21025">MTKKPSFTDDEQLFRASVGKVKAIKANTVILKPDTKPRPIPLAKAMEQLDPLQNPVDNSLENLYQEDKMAFLAAGLQKNVLKKLRKGYYGLDADIDLHGLSSRAALQLLLDFLQHSVENGKRSVLIVHGKGYHSPDNRPVLKNDLNLWLRQHQDVLAFCSAPQRSGGAGAVLVLLRLSHKYHDIDEQL</sequence>
<keyword evidence="3" id="KW-1185">Reference proteome</keyword>
<dbReference type="Proteomes" id="UP000676649">
    <property type="component" value="Chromosome"/>
</dbReference>
<evidence type="ECO:0000259" key="1">
    <source>
        <dbReference type="PROSITE" id="PS50828"/>
    </source>
</evidence>
<dbReference type="AlphaFoldDB" id="A0A975MLP8"/>
<dbReference type="Pfam" id="PF01713">
    <property type="entry name" value="Smr"/>
    <property type="match status" value="1"/>
</dbReference>
<dbReference type="PANTHER" id="PTHR35562:SF2">
    <property type="entry name" value="DNA ENDONUCLEASE SMRA-RELATED"/>
    <property type="match status" value="1"/>
</dbReference>
<dbReference type="KEGG" id="mpad:KEF85_12595"/>
<gene>
    <name evidence="2" type="ORF">KEF85_12595</name>
</gene>
<accession>A0A975MLP8</accession>
<dbReference type="PANTHER" id="PTHR35562">
    <property type="entry name" value="DNA ENDONUCLEASE SMRA-RELATED"/>
    <property type="match status" value="1"/>
</dbReference>
<dbReference type="InterPro" id="IPR002625">
    <property type="entry name" value="Smr_dom"/>
</dbReference>
<dbReference type="SMART" id="SM00463">
    <property type="entry name" value="SMR"/>
    <property type="match status" value="1"/>
</dbReference>
<dbReference type="Gene3D" id="3.30.1370.110">
    <property type="match status" value="1"/>
</dbReference>
<dbReference type="EMBL" id="CP073754">
    <property type="protein sequence ID" value="QWF70178.1"/>
    <property type="molecule type" value="Genomic_DNA"/>
</dbReference>
<organism evidence="2 3">
    <name type="scientific">Methylomonas paludis</name>
    <dbReference type="NCBI Taxonomy" id="1173101"/>
    <lineage>
        <taxon>Bacteria</taxon>
        <taxon>Pseudomonadati</taxon>
        <taxon>Pseudomonadota</taxon>
        <taxon>Gammaproteobacteria</taxon>
        <taxon>Methylococcales</taxon>
        <taxon>Methylococcaceae</taxon>
        <taxon>Methylomonas</taxon>
    </lineage>
</organism>
<evidence type="ECO:0000313" key="3">
    <source>
        <dbReference type="Proteomes" id="UP000676649"/>
    </source>
</evidence>
<evidence type="ECO:0000313" key="2">
    <source>
        <dbReference type="EMBL" id="QWF70178.1"/>
    </source>
</evidence>
<dbReference type="RefSeq" id="WP_215581081.1">
    <property type="nucleotide sequence ID" value="NZ_CP073754.1"/>
</dbReference>
<protein>
    <submittedName>
        <fullName evidence="2">Smr/MutS family protein</fullName>
    </submittedName>
</protein>